<evidence type="ECO:0000256" key="1">
    <source>
        <dbReference type="SAM" id="MobiDB-lite"/>
    </source>
</evidence>
<evidence type="ECO:0000313" key="2">
    <source>
        <dbReference type="EMBL" id="CAK9191775.1"/>
    </source>
</evidence>
<feature type="region of interest" description="Disordered" evidence="1">
    <location>
        <begin position="35"/>
        <end position="106"/>
    </location>
</feature>
<proteinExistence type="predicted"/>
<dbReference type="EMBL" id="OZ019893">
    <property type="protein sequence ID" value="CAK9191775.1"/>
    <property type="molecule type" value="Genomic_DNA"/>
</dbReference>
<organism evidence="2 3">
    <name type="scientific">Sphagnum troendelagicum</name>
    <dbReference type="NCBI Taxonomy" id="128251"/>
    <lineage>
        <taxon>Eukaryota</taxon>
        <taxon>Viridiplantae</taxon>
        <taxon>Streptophyta</taxon>
        <taxon>Embryophyta</taxon>
        <taxon>Bryophyta</taxon>
        <taxon>Sphagnophytina</taxon>
        <taxon>Sphagnopsida</taxon>
        <taxon>Sphagnales</taxon>
        <taxon>Sphagnaceae</taxon>
        <taxon>Sphagnum</taxon>
    </lineage>
</organism>
<name>A0ABP0TCB7_9BRYO</name>
<protein>
    <submittedName>
        <fullName evidence="2">Uncharacterized protein</fullName>
    </submittedName>
</protein>
<accession>A0ABP0TCB7</accession>
<dbReference type="Proteomes" id="UP001497512">
    <property type="component" value="Chromosome 1"/>
</dbReference>
<gene>
    <name evidence="2" type="ORF">CSSPTR1EN2_LOCUS1559</name>
</gene>
<feature type="compositionally biased region" description="Basic and acidic residues" evidence="1">
    <location>
        <begin position="62"/>
        <end position="72"/>
    </location>
</feature>
<reference evidence="2 3" key="1">
    <citation type="submission" date="2024-02" db="EMBL/GenBank/DDBJ databases">
        <authorList>
            <consortium name="ELIXIR-Norway"/>
            <consortium name="Elixir Norway"/>
        </authorList>
    </citation>
    <scope>NUCLEOTIDE SEQUENCE [LARGE SCALE GENOMIC DNA]</scope>
</reference>
<keyword evidence="3" id="KW-1185">Reference proteome</keyword>
<sequence>MADEVEKKEVPALEDEKPHINEGIDVVPRGFASYNAHQDEFGQQESDYRPSSEAGLKQQQSRMDEQPHDVVGERIAVVPRGFSSYNAHQDEFGQQEPDYPPRSEKP</sequence>
<evidence type="ECO:0000313" key="3">
    <source>
        <dbReference type="Proteomes" id="UP001497512"/>
    </source>
</evidence>
<feature type="region of interest" description="Disordered" evidence="1">
    <location>
        <begin position="1"/>
        <end position="22"/>
    </location>
</feature>